<evidence type="ECO:0000256" key="3">
    <source>
        <dbReference type="ARBA" id="ARBA00015352"/>
    </source>
</evidence>
<accession>A0A5M8PKU5</accession>
<evidence type="ECO:0000256" key="8">
    <source>
        <dbReference type="ARBA" id="ARBA00023010"/>
    </source>
</evidence>
<dbReference type="OrthoDB" id="448649at2759"/>
<evidence type="ECO:0000256" key="6">
    <source>
        <dbReference type="ARBA" id="ARBA00022824"/>
    </source>
</evidence>
<keyword evidence="4" id="KW-0813">Transport</keyword>
<comment type="subunit">
    <text evidence="2">Interacts with KAR2.</text>
</comment>
<dbReference type="AlphaFoldDB" id="A0A5M8PKU5"/>
<dbReference type="Gene3D" id="1.25.10.10">
    <property type="entry name" value="Leucine-rich Repeat Variant"/>
    <property type="match status" value="1"/>
</dbReference>
<dbReference type="InterPro" id="IPR031884">
    <property type="entry name" value="Sil1_fungi"/>
</dbReference>
<keyword evidence="7" id="KW-0653">Protein transport</keyword>
<evidence type="ECO:0000313" key="10">
    <source>
        <dbReference type="EMBL" id="KAA6410079.1"/>
    </source>
</evidence>
<comment type="similarity">
    <text evidence="1">Belongs to the SIL1 family.</text>
</comment>
<evidence type="ECO:0000313" key="11">
    <source>
        <dbReference type="Proteomes" id="UP000324767"/>
    </source>
</evidence>
<organism evidence="10 11">
    <name type="scientific">Lasallia pustulata</name>
    <dbReference type="NCBI Taxonomy" id="136370"/>
    <lineage>
        <taxon>Eukaryota</taxon>
        <taxon>Fungi</taxon>
        <taxon>Dikarya</taxon>
        <taxon>Ascomycota</taxon>
        <taxon>Pezizomycotina</taxon>
        <taxon>Lecanoromycetes</taxon>
        <taxon>OSLEUM clade</taxon>
        <taxon>Umbilicariomycetidae</taxon>
        <taxon>Umbilicariales</taxon>
        <taxon>Umbilicariaceae</taxon>
        <taxon>Lasallia</taxon>
    </lineage>
</organism>
<evidence type="ECO:0000256" key="1">
    <source>
        <dbReference type="ARBA" id="ARBA00010588"/>
    </source>
</evidence>
<comment type="caution">
    <text evidence="10">The sequence shown here is derived from an EMBL/GenBank/DDBJ whole genome shotgun (WGS) entry which is preliminary data.</text>
</comment>
<dbReference type="InterPro" id="IPR011989">
    <property type="entry name" value="ARM-like"/>
</dbReference>
<gene>
    <name evidence="10" type="ORF">FRX48_06693</name>
</gene>
<reference evidence="10 11" key="1">
    <citation type="submission" date="2019-09" db="EMBL/GenBank/DDBJ databases">
        <title>The hologenome of the rock-dwelling lichen Lasallia pustulata.</title>
        <authorList>
            <person name="Greshake Tzovaras B."/>
            <person name="Segers F."/>
            <person name="Bicker A."/>
            <person name="Dal Grande F."/>
            <person name="Otte J."/>
            <person name="Hankeln T."/>
            <person name="Schmitt I."/>
            <person name="Ebersberger I."/>
        </authorList>
    </citation>
    <scope>NUCLEOTIDE SEQUENCE [LARGE SCALE GENOMIC DNA]</scope>
    <source>
        <strain evidence="10">A1-1</strain>
    </source>
</reference>
<dbReference type="InterPro" id="IPR016024">
    <property type="entry name" value="ARM-type_fold"/>
</dbReference>
<dbReference type="GO" id="GO:0015031">
    <property type="term" value="P:protein transport"/>
    <property type="evidence" value="ECO:0007669"/>
    <property type="project" value="UniProtKB-KW"/>
</dbReference>
<dbReference type="GO" id="GO:0000774">
    <property type="term" value="F:adenyl-nucleotide exchange factor activity"/>
    <property type="evidence" value="ECO:0007669"/>
    <property type="project" value="InterPro"/>
</dbReference>
<evidence type="ECO:0000256" key="4">
    <source>
        <dbReference type="ARBA" id="ARBA00022448"/>
    </source>
</evidence>
<keyword evidence="6" id="KW-0256">Endoplasmic reticulum</keyword>
<feature type="chain" id="PRO_5024282557" description="Nucleotide exchange factor SIL1" evidence="9">
    <location>
        <begin position="29"/>
        <end position="419"/>
    </location>
</feature>
<feature type="signal peptide" evidence="9">
    <location>
        <begin position="1"/>
        <end position="28"/>
    </location>
</feature>
<evidence type="ECO:0000256" key="5">
    <source>
        <dbReference type="ARBA" id="ARBA00022729"/>
    </source>
</evidence>
<evidence type="ECO:0000256" key="7">
    <source>
        <dbReference type="ARBA" id="ARBA00022927"/>
    </source>
</evidence>
<dbReference type="InterPro" id="IPR050693">
    <property type="entry name" value="Hsp70_NEF-Inhibitors"/>
</dbReference>
<name>A0A5M8PKU5_9LECA</name>
<dbReference type="GO" id="GO:0005783">
    <property type="term" value="C:endoplasmic reticulum"/>
    <property type="evidence" value="ECO:0007669"/>
    <property type="project" value="InterPro"/>
</dbReference>
<dbReference type="PROSITE" id="PS51257">
    <property type="entry name" value="PROKAR_LIPOPROTEIN"/>
    <property type="match status" value="1"/>
</dbReference>
<protein>
    <recommendedName>
        <fullName evidence="3">Nucleotide exchange factor SIL1</fullName>
    </recommendedName>
</protein>
<evidence type="ECO:0000256" key="9">
    <source>
        <dbReference type="SAM" id="SignalP"/>
    </source>
</evidence>
<sequence>MDPKSPAPNVSSLLLFLFFFVSCSRVHATSPSPSAYTDLICHTNHASECYPRTFQPTTSFQTVHDDQELPVGLHIRLNLETGQKEARLNIPTPEELEIESELVIIDEKEPSMDGSPNNPHHDQSLLKQSVMDHGPIRPPNPGSGEGSLFAASIASLTSAPPSDPATLQATLDTLEDLSHDIFWGVSLTKDGDAVRKLIELFNGGNADSSTRGSAALVLGTALQNNPAALSAMMSHYDTEVSDELPLNNVLRALTLEEQPQVLARLVYLLSAVCQDPAQISRFEEQEGSSILLKAYDSGHVGSGGKDKLRGKIANFLVDHFMLDSHVKLSNHGDPTNAGFENEDIAPILDPTGFASLKYSSGKGDSRSRGATSVEHWRPWFAAFRRSLEEWKSRSKEHEITDAIRSIQDAYVKLQKSLAS</sequence>
<evidence type="ECO:0000256" key="2">
    <source>
        <dbReference type="ARBA" id="ARBA00011799"/>
    </source>
</evidence>
<dbReference type="PANTHER" id="PTHR19316">
    <property type="entry name" value="PROTEIN FOLDING REGULATOR"/>
    <property type="match status" value="1"/>
</dbReference>
<dbReference type="Pfam" id="PF16782">
    <property type="entry name" value="SIL1"/>
    <property type="match status" value="1"/>
</dbReference>
<dbReference type="Proteomes" id="UP000324767">
    <property type="component" value="Unassembled WGS sequence"/>
</dbReference>
<dbReference type="SUPFAM" id="SSF48371">
    <property type="entry name" value="ARM repeat"/>
    <property type="match status" value="1"/>
</dbReference>
<keyword evidence="5 9" id="KW-0732">Signal</keyword>
<proteinExistence type="inferred from homology"/>
<dbReference type="PANTHER" id="PTHR19316:SF34">
    <property type="entry name" value="NUCLEOTIDE EXCHANGE FACTOR SIL1"/>
    <property type="match status" value="1"/>
</dbReference>
<keyword evidence="8" id="KW-0811">Translocation</keyword>
<dbReference type="EMBL" id="VXIT01000010">
    <property type="protein sequence ID" value="KAA6410079.1"/>
    <property type="molecule type" value="Genomic_DNA"/>
</dbReference>